<evidence type="ECO:0000313" key="9">
    <source>
        <dbReference type="Proteomes" id="UP001165498"/>
    </source>
</evidence>
<evidence type="ECO:0000256" key="1">
    <source>
        <dbReference type="ARBA" id="ARBA00001961"/>
    </source>
</evidence>
<gene>
    <name evidence="8" type="ORF">NM961_01800</name>
</gene>
<sequence length="193" mass="21132">MDTIAAALHRQGWLVLADFLPAAATAALAQECRALDAQAGLSAATTGRARLASGLRGDRTRWFDPAAPSAAQEPYWEAMQGLRRGLNQRLLLGLEELEAHYALYPPGAGYARHRDRFRDDDARVLSSVLYLNADWDAADGGALRLYLPGGDQDVVPRGGTLVLFLSAEIEHEVLPARRERLSIAGWFRRRALA</sequence>
<accession>A0ABT1QLN3</accession>
<name>A0ABT1QLN3_9GAMM</name>
<keyword evidence="5" id="KW-0560">Oxidoreductase</keyword>
<keyword evidence="6" id="KW-0408">Iron</keyword>
<evidence type="ECO:0000313" key="8">
    <source>
        <dbReference type="EMBL" id="MCQ4163434.1"/>
    </source>
</evidence>
<dbReference type="Gene3D" id="2.60.120.620">
    <property type="entry name" value="q2cbj1_9rhob like domain"/>
    <property type="match status" value="1"/>
</dbReference>
<feature type="domain" description="Fe2OG dioxygenase" evidence="7">
    <location>
        <begin position="95"/>
        <end position="189"/>
    </location>
</feature>
<dbReference type="InterPro" id="IPR044862">
    <property type="entry name" value="Pro_4_hyd_alph_FE2OG_OXY"/>
</dbReference>
<evidence type="ECO:0000259" key="7">
    <source>
        <dbReference type="PROSITE" id="PS51471"/>
    </source>
</evidence>
<dbReference type="Pfam" id="PF13640">
    <property type="entry name" value="2OG-FeII_Oxy_3"/>
    <property type="match status" value="1"/>
</dbReference>
<evidence type="ECO:0000256" key="5">
    <source>
        <dbReference type="ARBA" id="ARBA00023002"/>
    </source>
</evidence>
<reference evidence="8" key="1">
    <citation type="submission" date="2022-07" db="EMBL/GenBank/DDBJ databases">
        <title>Tahibacter sp., a new gammaproteobacterium isolated from the silt sample collected at pig farm.</title>
        <authorList>
            <person name="Chen H."/>
        </authorList>
    </citation>
    <scope>NUCLEOTIDE SEQUENCE</scope>
    <source>
        <strain evidence="8">P2K</strain>
    </source>
</reference>
<dbReference type="InterPro" id="IPR051559">
    <property type="entry name" value="HIF_prolyl_hydroxylases"/>
</dbReference>
<dbReference type="PROSITE" id="PS51471">
    <property type="entry name" value="FE2OG_OXY"/>
    <property type="match status" value="1"/>
</dbReference>
<comment type="caution">
    <text evidence="8">The sequence shown here is derived from an EMBL/GenBank/DDBJ whole genome shotgun (WGS) entry which is preliminary data.</text>
</comment>
<proteinExistence type="predicted"/>
<dbReference type="EMBL" id="JANFQO010000001">
    <property type="protein sequence ID" value="MCQ4163434.1"/>
    <property type="molecule type" value="Genomic_DNA"/>
</dbReference>
<dbReference type="PANTHER" id="PTHR12907:SF26">
    <property type="entry name" value="HIF PROLYL HYDROXYLASE, ISOFORM C"/>
    <property type="match status" value="1"/>
</dbReference>
<dbReference type="InterPro" id="IPR006620">
    <property type="entry name" value="Pro_4_hyd_alph"/>
</dbReference>
<dbReference type="SMART" id="SM00702">
    <property type="entry name" value="P4Hc"/>
    <property type="match status" value="1"/>
</dbReference>
<comment type="cofactor">
    <cofactor evidence="1">
        <name>L-ascorbate</name>
        <dbReference type="ChEBI" id="CHEBI:38290"/>
    </cofactor>
</comment>
<keyword evidence="9" id="KW-1185">Reference proteome</keyword>
<organism evidence="8 9">
    <name type="scientific">Tahibacter harae</name>
    <dbReference type="NCBI Taxonomy" id="2963937"/>
    <lineage>
        <taxon>Bacteria</taxon>
        <taxon>Pseudomonadati</taxon>
        <taxon>Pseudomonadota</taxon>
        <taxon>Gammaproteobacteria</taxon>
        <taxon>Lysobacterales</taxon>
        <taxon>Rhodanobacteraceae</taxon>
        <taxon>Tahibacter</taxon>
    </lineage>
</organism>
<evidence type="ECO:0000256" key="2">
    <source>
        <dbReference type="ARBA" id="ARBA00022723"/>
    </source>
</evidence>
<evidence type="ECO:0000256" key="6">
    <source>
        <dbReference type="ARBA" id="ARBA00023004"/>
    </source>
</evidence>
<dbReference type="InterPro" id="IPR005123">
    <property type="entry name" value="Oxoglu/Fe-dep_dioxygenase_dom"/>
</dbReference>
<dbReference type="PANTHER" id="PTHR12907">
    <property type="entry name" value="EGL NINE HOMOLOG-RELATED"/>
    <property type="match status" value="1"/>
</dbReference>
<keyword evidence="3" id="KW-0847">Vitamin C</keyword>
<evidence type="ECO:0000256" key="4">
    <source>
        <dbReference type="ARBA" id="ARBA00022964"/>
    </source>
</evidence>
<dbReference type="Proteomes" id="UP001165498">
    <property type="component" value="Unassembled WGS sequence"/>
</dbReference>
<evidence type="ECO:0000256" key="3">
    <source>
        <dbReference type="ARBA" id="ARBA00022896"/>
    </source>
</evidence>
<keyword evidence="4" id="KW-0223">Dioxygenase</keyword>
<protein>
    <submittedName>
        <fullName evidence="8">2OG-Fe(II) oxygenase</fullName>
    </submittedName>
</protein>
<dbReference type="RefSeq" id="WP_255910585.1">
    <property type="nucleotide sequence ID" value="NZ_JANFQO010000001.1"/>
</dbReference>
<keyword evidence="2" id="KW-0479">Metal-binding</keyword>